<dbReference type="AlphaFoldDB" id="A0A7Z0QEB7"/>
<organism evidence="2">
    <name type="scientific">Bradyrhizobium barranii subsp. barranii</name>
    <dbReference type="NCBI Taxonomy" id="2823807"/>
    <lineage>
        <taxon>Bacteria</taxon>
        <taxon>Pseudomonadati</taxon>
        <taxon>Pseudomonadota</taxon>
        <taxon>Alphaproteobacteria</taxon>
        <taxon>Hyphomicrobiales</taxon>
        <taxon>Nitrobacteraceae</taxon>
        <taxon>Bradyrhizobium</taxon>
        <taxon>Bradyrhizobium barranii</taxon>
    </lineage>
</organism>
<evidence type="ECO:0000259" key="1">
    <source>
        <dbReference type="PROSITE" id="PS01124"/>
    </source>
</evidence>
<dbReference type="GO" id="GO:0043565">
    <property type="term" value="F:sequence-specific DNA binding"/>
    <property type="evidence" value="ECO:0007669"/>
    <property type="project" value="InterPro"/>
</dbReference>
<dbReference type="InterPro" id="IPR018060">
    <property type="entry name" value="HTH_AraC"/>
</dbReference>
<evidence type="ECO:0000313" key="2">
    <source>
        <dbReference type="EMBL" id="NYY92950.1"/>
    </source>
</evidence>
<gene>
    <name evidence="2" type="ORF">G6321_32615</name>
</gene>
<accession>A0A7Z0QEB7</accession>
<protein>
    <recommendedName>
        <fullName evidence="1">HTH araC/xylS-type domain-containing protein</fullName>
    </recommendedName>
</protein>
<name>A0A7Z0QEB7_9BRAD</name>
<dbReference type="EMBL" id="JACBFH010000001">
    <property type="protein sequence ID" value="NYY92950.1"/>
    <property type="molecule type" value="Genomic_DNA"/>
</dbReference>
<dbReference type="PROSITE" id="PS01124">
    <property type="entry name" value="HTH_ARAC_FAMILY_2"/>
    <property type="match status" value="1"/>
</dbReference>
<proteinExistence type="predicted"/>
<comment type="caution">
    <text evidence="2">The sequence shown here is derived from an EMBL/GenBank/DDBJ whole genome shotgun (WGS) entry which is preliminary data.</text>
</comment>
<dbReference type="GO" id="GO:0003700">
    <property type="term" value="F:DNA-binding transcription factor activity"/>
    <property type="evidence" value="ECO:0007669"/>
    <property type="project" value="InterPro"/>
</dbReference>
<reference evidence="2" key="1">
    <citation type="submission" date="2020-06" db="EMBL/GenBank/DDBJ databases">
        <title>Whole Genome Sequence of Bradyrhizobium sp. Strain 323S2.</title>
        <authorList>
            <person name="Bromfield E.S.P."/>
        </authorList>
    </citation>
    <scope>NUCLEOTIDE SEQUENCE [LARGE SCALE GENOMIC DNA]</scope>
    <source>
        <strain evidence="2">323S2</strain>
    </source>
</reference>
<feature type="domain" description="HTH araC/xylS-type" evidence="1">
    <location>
        <begin position="1"/>
        <end position="33"/>
    </location>
</feature>
<sequence>MDIAIDCGFPHLAKFAVDYRERFGERPPETLRRHLLMERSSDATPSLLCSEDWHKRR</sequence>